<evidence type="ECO:0000313" key="3">
    <source>
        <dbReference type="Proteomes" id="UP001589607"/>
    </source>
</evidence>
<comment type="caution">
    <text evidence="2">The sequence shown here is derived from an EMBL/GenBank/DDBJ whole genome shotgun (WGS) entry which is preliminary data.</text>
</comment>
<dbReference type="Proteomes" id="UP001589607">
    <property type="component" value="Unassembled WGS sequence"/>
</dbReference>
<organism evidence="2 3">
    <name type="scientific">Flavobacterium jumunjinense</name>
    <dbReference type="NCBI Taxonomy" id="998845"/>
    <lineage>
        <taxon>Bacteria</taxon>
        <taxon>Pseudomonadati</taxon>
        <taxon>Bacteroidota</taxon>
        <taxon>Flavobacteriia</taxon>
        <taxon>Flavobacteriales</taxon>
        <taxon>Flavobacteriaceae</taxon>
        <taxon>Flavobacterium</taxon>
    </lineage>
</organism>
<evidence type="ECO:0008006" key="4">
    <source>
        <dbReference type="Google" id="ProtNLM"/>
    </source>
</evidence>
<evidence type="ECO:0000256" key="1">
    <source>
        <dbReference type="SAM" id="Phobius"/>
    </source>
</evidence>
<keyword evidence="1" id="KW-0812">Transmembrane</keyword>
<keyword evidence="1" id="KW-0472">Membrane</keyword>
<keyword evidence="3" id="KW-1185">Reference proteome</keyword>
<proteinExistence type="predicted"/>
<dbReference type="EMBL" id="JBHMEY010000089">
    <property type="protein sequence ID" value="MFB9098510.1"/>
    <property type="molecule type" value="Genomic_DNA"/>
</dbReference>
<protein>
    <recommendedName>
        <fullName evidence="4">DUF4230 domain-containing protein</fullName>
    </recommendedName>
</protein>
<feature type="transmembrane region" description="Helical" evidence="1">
    <location>
        <begin position="12"/>
        <end position="31"/>
    </location>
</feature>
<name>A0ABV5GSY9_9FLAO</name>
<reference evidence="2 3" key="1">
    <citation type="submission" date="2024-09" db="EMBL/GenBank/DDBJ databases">
        <authorList>
            <person name="Sun Q."/>
            <person name="Mori K."/>
        </authorList>
    </citation>
    <scope>NUCLEOTIDE SEQUENCE [LARGE SCALE GENOMIC DNA]</scope>
    <source>
        <strain evidence="2 3">CECT 7955</strain>
    </source>
</reference>
<keyword evidence="1" id="KW-1133">Transmembrane helix</keyword>
<evidence type="ECO:0000313" key="2">
    <source>
        <dbReference type="EMBL" id="MFB9098510.1"/>
    </source>
</evidence>
<sequence>MMRSTTQFNILFASYSILIVVLVILFFNFQLRIIKGDTKNFHISFDDYSITEENPSCRIIIDDSIVYKSDKISEFDAIDIVLKNGKHKFEVSDLCNNYCVKDSIIIKNYPEMNIYNISFEYCPSYEEYLPIYRKQYFYRIIRSDKTEYDEEQYPSIMEQINQQIDVNYLKNRLYKPTDRRFKITFYDEPIYLD</sequence>
<dbReference type="RefSeq" id="WP_236456334.1">
    <property type="nucleotide sequence ID" value="NZ_CBCSGE010000014.1"/>
</dbReference>
<gene>
    <name evidence="2" type="ORF">ACFFVF_18545</name>
</gene>
<accession>A0ABV5GSY9</accession>